<dbReference type="SUPFAM" id="SSF109604">
    <property type="entry name" value="HD-domain/PDEase-like"/>
    <property type="match status" value="1"/>
</dbReference>
<dbReference type="PROSITE" id="PS51832">
    <property type="entry name" value="HD_GYP"/>
    <property type="match status" value="1"/>
</dbReference>
<feature type="domain" description="HD-GYP" evidence="4">
    <location>
        <begin position="163"/>
        <end position="357"/>
    </location>
</feature>
<dbReference type="InterPro" id="IPR036641">
    <property type="entry name" value="HPT_dom_sf"/>
</dbReference>
<dbReference type="PANTHER" id="PTHR43155:SF2">
    <property type="entry name" value="CYCLIC DI-GMP PHOSPHODIESTERASE PA4108"/>
    <property type="match status" value="1"/>
</dbReference>
<dbReference type="Pfam" id="PF01627">
    <property type="entry name" value="Hpt"/>
    <property type="match status" value="1"/>
</dbReference>
<evidence type="ECO:0000313" key="5">
    <source>
        <dbReference type="EMBL" id="QKQ28022.1"/>
    </source>
</evidence>
<proteinExistence type="predicted"/>
<dbReference type="AlphaFoldDB" id="A0A6N0I071"/>
<evidence type="ECO:0000256" key="2">
    <source>
        <dbReference type="PROSITE-ProRule" id="PRU00110"/>
    </source>
</evidence>
<evidence type="ECO:0000259" key="3">
    <source>
        <dbReference type="PROSITE" id="PS50894"/>
    </source>
</evidence>
<dbReference type="InterPro" id="IPR003607">
    <property type="entry name" value="HD/PDEase_dom"/>
</dbReference>
<gene>
    <name evidence="5" type="ORF">HUE57_18330</name>
</gene>
<dbReference type="SMART" id="SM00073">
    <property type="entry name" value="HPT"/>
    <property type="match status" value="1"/>
</dbReference>
<dbReference type="InterPro" id="IPR037522">
    <property type="entry name" value="HD_GYP_dom"/>
</dbReference>
<dbReference type="GO" id="GO:0008081">
    <property type="term" value="F:phosphoric diester hydrolase activity"/>
    <property type="evidence" value="ECO:0007669"/>
    <property type="project" value="UniProtKB-ARBA"/>
</dbReference>
<keyword evidence="6" id="KW-1185">Reference proteome</keyword>
<dbReference type="GO" id="GO:0004672">
    <property type="term" value="F:protein kinase activity"/>
    <property type="evidence" value="ECO:0007669"/>
    <property type="project" value="UniProtKB-ARBA"/>
</dbReference>
<evidence type="ECO:0000259" key="4">
    <source>
        <dbReference type="PROSITE" id="PS51832"/>
    </source>
</evidence>
<sequence length="357" mass="40094">MSESSIEVDEETIKDFLGELTDAYDNMSDALVRIDDAPDDRSAIDELFRVVHSIKSNLRMVGLEQLSEIIHMLEDILDAIRHGHLHHVAGFNDLLLLVVAQIRELSAQQLSSPGESAESGQLHTLIHTLTDTDPAHLQQRVIETLQQIDPNGDYEVAESPQPTRSDSTAQSADIAFFFELSQQIESVTPFWPGRSTRLLDLCLSMNEAADNPVDEVQLTAAVYLYDIGMSFLPIEIATKGEPLSDEESAQLKGHSRIGYEWMRRMSGWESAAEMIHHHHERLDGSGYPQQLNGEQICEGAKIIAIADTFVAMISNRCYREHKRPIMRAVLEINSHIGSQFDKQWVAHFNQVVKAKIT</sequence>
<dbReference type="Proteomes" id="UP000509658">
    <property type="component" value="Chromosome"/>
</dbReference>
<dbReference type="CDD" id="cd00088">
    <property type="entry name" value="HPT"/>
    <property type="match status" value="1"/>
</dbReference>
<evidence type="ECO:0000313" key="6">
    <source>
        <dbReference type="Proteomes" id="UP000509658"/>
    </source>
</evidence>
<dbReference type="Pfam" id="PF13487">
    <property type="entry name" value="HD_5"/>
    <property type="match status" value="1"/>
</dbReference>
<dbReference type="SUPFAM" id="SSF47226">
    <property type="entry name" value="Histidine-containing phosphotransfer domain, HPT domain"/>
    <property type="match status" value="1"/>
</dbReference>
<keyword evidence="2" id="KW-0597">Phosphoprotein</keyword>
<keyword evidence="1" id="KW-0902">Two-component regulatory system</keyword>
<dbReference type="InterPro" id="IPR008207">
    <property type="entry name" value="Sig_transdc_His_kin_Hpt_dom"/>
</dbReference>
<dbReference type="Gene3D" id="1.10.3210.10">
    <property type="entry name" value="Hypothetical protein af1432"/>
    <property type="match status" value="1"/>
</dbReference>
<protein>
    <submittedName>
        <fullName evidence="5">Hpt domain-containing protein</fullName>
    </submittedName>
</protein>
<name>A0A6N0I071_9GAMM</name>
<dbReference type="PROSITE" id="PS50894">
    <property type="entry name" value="HPT"/>
    <property type="match status" value="1"/>
</dbReference>
<feature type="domain" description="HPt" evidence="3">
    <location>
        <begin position="5"/>
        <end position="112"/>
    </location>
</feature>
<dbReference type="Gene3D" id="1.20.120.160">
    <property type="entry name" value="HPT domain"/>
    <property type="match status" value="1"/>
</dbReference>
<accession>A0A6N0I071</accession>
<dbReference type="RefSeq" id="WP_174673664.1">
    <property type="nucleotide sequence ID" value="NZ_CP054491.1"/>
</dbReference>
<evidence type="ECO:0000256" key="1">
    <source>
        <dbReference type="ARBA" id="ARBA00023012"/>
    </source>
</evidence>
<dbReference type="KEGG" id="rev:HUE57_18330"/>
<feature type="modified residue" description="Phosphohistidine" evidence="2">
    <location>
        <position position="52"/>
    </location>
</feature>
<dbReference type="EMBL" id="CP054491">
    <property type="protein sequence ID" value="QKQ28022.1"/>
    <property type="molecule type" value="Genomic_DNA"/>
</dbReference>
<reference evidence="5 6" key="1">
    <citation type="submission" date="2020-05" db="EMBL/GenBank/DDBJ databases">
        <title>Horizontal transmission and recombination maintain forever young bacterial symbiont genomes.</title>
        <authorList>
            <person name="Russell S.L."/>
            <person name="Pepper-Tunick E."/>
            <person name="Svedberg J."/>
            <person name="Byrne A."/>
            <person name="Ruelas Castillo J."/>
            <person name="Vollmers C."/>
            <person name="Beinart R.A."/>
            <person name="Corbett-Detig R."/>
        </authorList>
    </citation>
    <scope>NUCLEOTIDE SEQUENCE [LARGE SCALE GENOMIC DNA]</scope>
    <source>
        <strain evidence="5">Santa_Monica_outfall</strain>
    </source>
</reference>
<dbReference type="CDD" id="cd00077">
    <property type="entry name" value="HDc"/>
    <property type="match status" value="1"/>
</dbReference>
<dbReference type="PANTHER" id="PTHR43155">
    <property type="entry name" value="CYCLIC DI-GMP PHOSPHODIESTERASE PA4108-RELATED"/>
    <property type="match status" value="1"/>
</dbReference>
<dbReference type="GO" id="GO:0000160">
    <property type="term" value="P:phosphorelay signal transduction system"/>
    <property type="evidence" value="ECO:0007669"/>
    <property type="project" value="UniProtKB-KW"/>
</dbReference>
<organism evidence="5 6">
    <name type="scientific">Candidatus Reidiella endopervernicosa</name>
    <dbReference type="NCBI Taxonomy" id="2738883"/>
    <lineage>
        <taxon>Bacteria</taxon>
        <taxon>Pseudomonadati</taxon>
        <taxon>Pseudomonadota</taxon>
        <taxon>Gammaproteobacteria</taxon>
        <taxon>Candidatus Reidiella</taxon>
    </lineage>
</organism>